<gene>
    <name evidence="1" type="ORF">CYMTET_40513</name>
</gene>
<keyword evidence="2" id="KW-1185">Reference proteome</keyword>
<protein>
    <submittedName>
        <fullName evidence="1">Uncharacterized protein</fullName>
    </submittedName>
</protein>
<organism evidence="1 2">
    <name type="scientific">Cymbomonas tetramitiformis</name>
    <dbReference type="NCBI Taxonomy" id="36881"/>
    <lineage>
        <taxon>Eukaryota</taxon>
        <taxon>Viridiplantae</taxon>
        <taxon>Chlorophyta</taxon>
        <taxon>Pyramimonadophyceae</taxon>
        <taxon>Pyramimonadales</taxon>
        <taxon>Pyramimonadaceae</taxon>
        <taxon>Cymbomonas</taxon>
    </lineage>
</organism>
<accession>A0AAE0F363</accession>
<sequence>MFGDHMLSKEEDARVQDFAGHQAWGNLPFSVMHTIVMNFLRCKKLRQISGKFLVPVWGPKRGKAPDRTWELVSGMPEVFKVALRSEQQRYEEEALAHGGEGLRHVLRRLRVFGLPGAVAPGDGCHTGVVHYILFVHVDFRSLSELSLWAAILVGFFGLFRKDNLTAGKEEAFNSRAALVRDDVLLTEDGRFRALCCARLQR</sequence>
<name>A0AAE0F363_9CHLO</name>
<evidence type="ECO:0000313" key="2">
    <source>
        <dbReference type="Proteomes" id="UP001190700"/>
    </source>
</evidence>
<dbReference type="AlphaFoldDB" id="A0AAE0F363"/>
<proteinExistence type="predicted"/>
<reference evidence="1 2" key="1">
    <citation type="journal article" date="2015" name="Genome Biol. Evol.">
        <title>Comparative Genomics of a Bacterivorous Green Alga Reveals Evolutionary Causalities and Consequences of Phago-Mixotrophic Mode of Nutrition.</title>
        <authorList>
            <person name="Burns J.A."/>
            <person name="Paasch A."/>
            <person name="Narechania A."/>
            <person name="Kim E."/>
        </authorList>
    </citation>
    <scope>NUCLEOTIDE SEQUENCE [LARGE SCALE GENOMIC DNA]</scope>
    <source>
        <strain evidence="1 2">PLY_AMNH</strain>
    </source>
</reference>
<dbReference type="EMBL" id="LGRX02026926">
    <property type="protein sequence ID" value="KAK3250088.1"/>
    <property type="molecule type" value="Genomic_DNA"/>
</dbReference>
<dbReference type="Proteomes" id="UP001190700">
    <property type="component" value="Unassembled WGS sequence"/>
</dbReference>
<comment type="caution">
    <text evidence="1">The sequence shown here is derived from an EMBL/GenBank/DDBJ whole genome shotgun (WGS) entry which is preliminary data.</text>
</comment>
<evidence type="ECO:0000313" key="1">
    <source>
        <dbReference type="EMBL" id="KAK3250088.1"/>
    </source>
</evidence>